<sequence length="453" mass="53307">MASQEVAKVPKFSESKAYQGFDRFGAQNRYMGETYKPTYYDTRTYQNRRFLSALLSFAAVIIYIGCFREENDIDMILNTPGHILSANLERRMIRTQIEQAKARGEDTALLEAELAYCDVKEAALKCFFILSVSMHLILHCIFLPILGINVINGTPIKENNTLEVVKKVCKMIPVRKNENFCIPPFLDYESKYRIVQKHKLSFCQIDKNLSSSMRVVLSTLLNHNTTKSTKGLTENEWFKYYYNKENRRKTKLKNVANEFLKGRSIKEFLKAYYLVAIVRDPIERFISSFVSKCVVEQPWELHKGNCLNCKNNVTCVITNLYNKLKDMTLNKSKVKNHDYYTQHFVPQTWNCEFGKYLKYYHIIVYEDSSRGLREFYKNLVKILKSVGVTTDYLNVIIKTMKQKRSFNATHDKKERRKVKKIIFNDPYLLEKLIKIYHNDYVQFKLPIHKDLKL</sequence>
<reference evidence="3" key="1">
    <citation type="submission" date="2017-02" db="UniProtKB">
        <authorList>
            <consortium name="WormBaseParasite"/>
        </authorList>
    </citation>
    <scope>IDENTIFICATION</scope>
</reference>
<evidence type="ECO:0000256" key="1">
    <source>
        <dbReference type="SAM" id="Phobius"/>
    </source>
</evidence>
<dbReference type="PANTHER" id="PTHR22900:SF5">
    <property type="entry name" value="PROTEIN CBG14245"/>
    <property type="match status" value="1"/>
</dbReference>
<dbReference type="InterPro" id="IPR007669">
    <property type="entry name" value="Chst-1-like"/>
</dbReference>
<proteinExistence type="predicted"/>
<organism evidence="2 3">
    <name type="scientific">Parastrongyloides trichosuri</name>
    <name type="common">Possum-specific nematode worm</name>
    <dbReference type="NCBI Taxonomy" id="131310"/>
    <lineage>
        <taxon>Eukaryota</taxon>
        <taxon>Metazoa</taxon>
        <taxon>Ecdysozoa</taxon>
        <taxon>Nematoda</taxon>
        <taxon>Chromadorea</taxon>
        <taxon>Rhabditida</taxon>
        <taxon>Tylenchina</taxon>
        <taxon>Panagrolaimomorpha</taxon>
        <taxon>Strongyloidoidea</taxon>
        <taxon>Strongyloididae</taxon>
        <taxon>Parastrongyloides</taxon>
    </lineage>
</organism>
<keyword evidence="1" id="KW-0472">Membrane</keyword>
<dbReference type="Proteomes" id="UP000038045">
    <property type="component" value="Unplaced"/>
</dbReference>
<dbReference type="InterPro" id="IPR027417">
    <property type="entry name" value="P-loop_NTPase"/>
</dbReference>
<evidence type="ECO:0000313" key="3">
    <source>
        <dbReference type="WBParaSite" id="PTRK_0001296700.1"/>
    </source>
</evidence>
<dbReference type="GO" id="GO:1902884">
    <property type="term" value="P:positive regulation of response to oxidative stress"/>
    <property type="evidence" value="ECO:0007669"/>
    <property type="project" value="InterPro"/>
</dbReference>
<dbReference type="AlphaFoldDB" id="A0A0N4ZWD6"/>
<dbReference type="InterPro" id="IPR029160">
    <property type="entry name" value="UQCC4"/>
</dbReference>
<keyword evidence="1" id="KW-1133">Transmembrane helix</keyword>
<dbReference type="InterPro" id="IPR005331">
    <property type="entry name" value="Sulfotransferase"/>
</dbReference>
<name>A0A0N4ZWD6_PARTI</name>
<protein>
    <submittedName>
        <fullName evidence="3">Sulfotransfer_1 domain-containing protein</fullName>
    </submittedName>
</protein>
<keyword evidence="1" id="KW-0812">Transmembrane</keyword>
<dbReference type="Pfam" id="PF03567">
    <property type="entry name" value="Sulfotransfer_2"/>
    <property type="match status" value="1"/>
</dbReference>
<evidence type="ECO:0000313" key="2">
    <source>
        <dbReference type="Proteomes" id="UP000038045"/>
    </source>
</evidence>
<accession>A0A0N4ZWD6</accession>
<dbReference type="PANTHER" id="PTHR22900">
    <property type="entry name" value="PROTEIN CBG14245-RELATED"/>
    <property type="match status" value="1"/>
</dbReference>
<feature type="transmembrane region" description="Helical" evidence="1">
    <location>
        <begin position="50"/>
        <end position="67"/>
    </location>
</feature>
<dbReference type="Pfam" id="PF15013">
    <property type="entry name" value="CCSMST1"/>
    <property type="match status" value="1"/>
</dbReference>
<feature type="transmembrane region" description="Helical" evidence="1">
    <location>
        <begin position="127"/>
        <end position="151"/>
    </location>
</feature>
<keyword evidence="2" id="KW-1185">Reference proteome</keyword>
<dbReference type="GO" id="GO:0016020">
    <property type="term" value="C:membrane"/>
    <property type="evidence" value="ECO:0007669"/>
    <property type="project" value="InterPro"/>
</dbReference>
<dbReference type="WBParaSite" id="PTRK_0001296700.1">
    <property type="protein sequence ID" value="PTRK_0001296700.1"/>
    <property type="gene ID" value="PTRK_0001296700"/>
</dbReference>
<dbReference type="GO" id="GO:0047756">
    <property type="term" value="F:chondroitin 4-sulfotransferase activity"/>
    <property type="evidence" value="ECO:0007669"/>
    <property type="project" value="InterPro"/>
</dbReference>
<dbReference type="GO" id="GO:0050650">
    <property type="term" value="P:chondroitin sulfate proteoglycan biosynthetic process"/>
    <property type="evidence" value="ECO:0007669"/>
    <property type="project" value="InterPro"/>
</dbReference>
<dbReference type="Gene3D" id="3.40.50.300">
    <property type="entry name" value="P-loop containing nucleotide triphosphate hydrolases"/>
    <property type="match status" value="1"/>
</dbReference>